<accession>A0ABW7J0H5</accession>
<protein>
    <submittedName>
        <fullName evidence="1">Uncharacterized protein</fullName>
    </submittedName>
</protein>
<dbReference type="RefSeq" id="WP_394608747.1">
    <property type="nucleotide sequence ID" value="NZ_JBIHSN010000003.1"/>
</dbReference>
<dbReference type="Proteomes" id="UP001607151">
    <property type="component" value="Unassembled WGS sequence"/>
</dbReference>
<reference evidence="1 2" key="1">
    <citation type="submission" date="2024-10" db="EMBL/GenBank/DDBJ databases">
        <authorList>
            <person name="Yibar A."/>
            <person name="Saticioglu I.B."/>
            <person name="Duman M."/>
            <person name="Ajmi N."/>
            <person name="Gurler F."/>
            <person name="Ay H."/>
            <person name="Onuk E."/>
            <person name="Guler S."/>
            <person name="Romalde J.L."/>
        </authorList>
    </citation>
    <scope>NUCLEOTIDE SEQUENCE [LARGE SCALE GENOMIC DNA]</scope>
    <source>
        <strain evidence="1 2">14-MA-B</strain>
    </source>
</reference>
<keyword evidence="2" id="KW-1185">Reference proteome</keyword>
<gene>
    <name evidence="1" type="ORF">ACGRQ9_17440</name>
</gene>
<name>A0ABW7J0H5_9VIBR</name>
<organism evidence="1 2">
    <name type="scientific">Vibrio rumoiensis</name>
    <dbReference type="NCBI Taxonomy" id="76258"/>
    <lineage>
        <taxon>Bacteria</taxon>
        <taxon>Pseudomonadati</taxon>
        <taxon>Pseudomonadota</taxon>
        <taxon>Gammaproteobacteria</taxon>
        <taxon>Vibrionales</taxon>
        <taxon>Vibrionaceae</taxon>
        <taxon>Vibrio</taxon>
    </lineage>
</organism>
<evidence type="ECO:0000313" key="2">
    <source>
        <dbReference type="Proteomes" id="UP001607151"/>
    </source>
</evidence>
<sequence length="70" mass="8029">MTKRAPLVVYEYPILTPFRHNGRWWKPEDKTIKLAPRQTPFLLRSGKIGPRNVAAEKAVATTQKKEVKNG</sequence>
<proteinExistence type="predicted"/>
<evidence type="ECO:0000313" key="1">
    <source>
        <dbReference type="EMBL" id="MFH0267232.1"/>
    </source>
</evidence>
<comment type="caution">
    <text evidence="1">The sequence shown here is derived from an EMBL/GenBank/DDBJ whole genome shotgun (WGS) entry which is preliminary data.</text>
</comment>
<dbReference type="EMBL" id="JBIHSN010000003">
    <property type="protein sequence ID" value="MFH0267232.1"/>
    <property type="molecule type" value="Genomic_DNA"/>
</dbReference>